<dbReference type="GO" id="GO:0032297">
    <property type="term" value="P:negative regulation of DNA-templated DNA replication initiation"/>
    <property type="evidence" value="ECO:0007669"/>
    <property type="project" value="InterPro"/>
</dbReference>
<evidence type="ECO:0000313" key="4">
    <source>
        <dbReference type="Proteomes" id="UP000054785"/>
    </source>
</evidence>
<dbReference type="Gene3D" id="1.10.8.60">
    <property type="match status" value="1"/>
</dbReference>
<dbReference type="RefSeq" id="WP_028387298.1">
    <property type="nucleotide sequence ID" value="NZ_CAAAHN010000005.1"/>
</dbReference>
<reference evidence="3 4" key="1">
    <citation type="submission" date="2015-11" db="EMBL/GenBank/DDBJ databases">
        <title>Genomic analysis of 38 Legionella species identifies large and diverse effector repertoires.</title>
        <authorList>
            <person name="Burstein D."/>
            <person name="Amaro F."/>
            <person name="Zusman T."/>
            <person name="Lifshitz Z."/>
            <person name="Cohen O."/>
            <person name="Gilbert J.A."/>
            <person name="Pupko T."/>
            <person name="Shuman H.A."/>
            <person name="Segal G."/>
        </authorList>
    </citation>
    <scope>NUCLEOTIDE SEQUENCE [LARGE SCALE GENOMIC DNA]</scope>
    <source>
        <strain evidence="3 4">ATCC 49504</strain>
    </source>
</reference>
<evidence type="ECO:0000313" key="3">
    <source>
        <dbReference type="EMBL" id="KTC96483.1"/>
    </source>
</evidence>
<feature type="domain" description="Chromosomal replication initiator protein DnaA ATPAse" evidence="1">
    <location>
        <begin position="93"/>
        <end position="157"/>
    </location>
</feature>
<feature type="domain" description="Hda lid" evidence="2">
    <location>
        <begin position="164"/>
        <end position="228"/>
    </location>
</feature>
<dbReference type="Gene3D" id="3.40.50.300">
    <property type="entry name" value="P-loop containing nucleotide triphosphate hydrolases"/>
    <property type="match status" value="1"/>
</dbReference>
<dbReference type="PATRIC" id="fig|45065.4.peg.2356"/>
<name>A0A0W0TLN9_9GAMM</name>
<organism evidence="3 4">
    <name type="scientific">Legionella geestiana</name>
    <dbReference type="NCBI Taxonomy" id="45065"/>
    <lineage>
        <taxon>Bacteria</taxon>
        <taxon>Pseudomonadati</taxon>
        <taxon>Pseudomonadota</taxon>
        <taxon>Gammaproteobacteria</taxon>
        <taxon>Legionellales</taxon>
        <taxon>Legionellaceae</taxon>
        <taxon>Legionella</taxon>
    </lineage>
</organism>
<dbReference type="OrthoDB" id="9784878at2"/>
<dbReference type="EMBL" id="LNYC01000074">
    <property type="protein sequence ID" value="KTC96483.1"/>
    <property type="molecule type" value="Genomic_DNA"/>
</dbReference>
<dbReference type="AlphaFoldDB" id="A0A0W0TLN9"/>
<dbReference type="Pfam" id="PF22688">
    <property type="entry name" value="Hda_lid"/>
    <property type="match status" value="1"/>
</dbReference>
<evidence type="ECO:0000259" key="2">
    <source>
        <dbReference type="Pfam" id="PF22688"/>
    </source>
</evidence>
<sequence length="230" mass="25407">MNRQLALALQLNTEATLDNFLWGENALLEAPFHRLVARGEEPCLYVWGPDGCGKSHLLQAACNAASGERSAVYLPLALLKPFGPETLEGMDCHDVLAIDDVDAIAGDRAFEEALFHLYNRVRAKEGAGMLFAARKPLRAQGIQLADLRSRLSAGLVAHLQPLSDEDKIRSLQRHAHSQGFILPESTARFLLNHCSRDMHTLQRVLRQLDEASLAAKRRVTVPFVKAQLGL</sequence>
<dbReference type="Pfam" id="PF00308">
    <property type="entry name" value="Bac_DnaA"/>
    <property type="match status" value="1"/>
</dbReference>
<evidence type="ECO:0000259" key="1">
    <source>
        <dbReference type="Pfam" id="PF00308"/>
    </source>
</evidence>
<dbReference type="STRING" id="45065.Lgee_2166"/>
<dbReference type="GO" id="GO:0006270">
    <property type="term" value="P:DNA replication initiation"/>
    <property type="evidence" value="ECO:0007669"/>
    <property type="project" value="TreeGrafter"/>
</dbReference>
<keyword evidence="4" id="KW-1185">Reference proteome</keyword>
<protein>
    <submittedName>
        <fullName evidence="3">DnaA-like family protein</fullName>
    </submittedName>
</protein>
<proteinExistence type="predicted"/>
<dbReference type="InterPro" id="IPR055199">
    <property type="entry name" value="Hda_lid"/>
</dbReference>
<dbReference type="InterPro" id="IPR013317">
    <property type="entry name" value="DnaA_dom"/>
</dbReference>
<dbReference type="PANTHER" id="PTHR30050">
    <property type="entry name" value="CHROMOSOMAL REPLICATION INITIATOR PROTEIN DNAA"/>
    <property type="match status" value="1"/>
</dbReference>
<comment type="caution">
    <text evidence="3">The sequence shown here is derived from an EMBL/GenBank/DDBJ whole genome shotgun (WGS) entry which is preliminary data.</text>
</comment>
<dbReference type="PANTHER" id="PTHR30050:SF5">
    <property type="entry name" value="DNAA REGULATORY INACTIVATOR HDA"/>
    <property type="match status" value="1"/>
</dbReference>
<gene>
    <name evidence="3" type="ORF">Lgee_2166</name>
</gene>
<accession>A0A0W0TLN9</accession>
<dbReference type="Proteomes" id="UP000054785">
    <property type="component" value="Unassembled WGS sequence"/>
</dbReference>
<dbReference type="SUPFAM" id="SSF52540">
    <property type="entry name" value="P-loop containing nucleoside triphosphate hydrolases"/>
    <property type="match status" value="1"/>
</dbReference>
<dbReference type="InterPro" id="IPR027417">
    <property type="entry name" value="P-loop_NTPase"/>
</dbReference>
<dbReference type="NCBIfam" id="TIGR03420">
    <property type="entry name" value="DnaA_homol_Hda"/>
    <property type="match status" value="1"/>
</dbReference>
<dbReference type="InterPro" id="IPR017788">
    <property type="entry name" value="Hda"/>
</dbReference>